<dbReference type="EMBL" id="BMQC01000008">
    <property type="protein sequence ID" value="GGK32100.1"/>
    <property type="molecule type" value="Genomic_DNA"/>
</dbReference>
<gene>
    <name evidence="1" type="ORF">GCM10010124_26060</name>
</gene>
<proteinExistence type="predicted"/>
<protein>
    <recommendedName>
        <fullName evidence="3">Phage portal protein</fullName>
    </recommendedName>
</protein>
<evidence type="ECO:0000313" key="2">
    <source>
        <dbReference type="Proteomes" id="UP000662200"/>
    </source>
</evidence>
<accession>A0A8J3BR23</accession>
<reference evidence="1" key="1">
    <citation type="journal article" date="2014" name="Int. J. Syst. Evol. Microbiol.">
        <title>Complete genome sequence of Corynebacterium casei LMG S-19264T (=DSM 44701T), isolated from a smear-ripened cheese.</title>
        <authorList>
            <consortium name="US DOE Joint Genome Institute (JGI-PGF)"/>
            <person name="Walter F."/>
            <person name="Albersmeier A."/>
            <person name="Kalinowski J."/>
            <person name="Ruckert C."/>
        </authorList>
    </citation>
    <scope>NUCLEOTIDE SEQUENCE</scope>
    <source>
        <strain evidence="1">JCM 3091</strain>
    </source>
</reference>
<dbReference type="RefSeq" id="WP_189114556.1">
    <property type="nucleotide sequence ID" value="NZ_BMQC01000008.1"/>
</dbReference>
<reference evidence="1" key="2">
    <citation type="submission" date="2020-09" db="EMBL/GenBank/DDBJ databases">
        <authorList>
            <person name="Sun Q."/>
            <person name="Ohkuma M."/>
        </authorList>
    </citation>
    <scope>NUCLEOTIDE SEQUENCE</scope>
    <source>
        <strain evidence="1">JCM 3091</strain>
    </source>
</reference>
<dbReference type="AlphaFoldDB" id="A0A8J3BR23"/>
<organism evidence="1 2">
    <name type="scientific">Pilimelia terevasa</name>
    <dbReference type="NCBI Taxonomy" id="53372"/>
    <lineage>
        <taxon>Bacteria</taxon>
        <taxon>Bacillati</taxon>
        <taxon>Actinomycetota</taxon>
        <taxon>Actinomycetes</taxon>
        <taxon>Micromonosporales</taxon>
        <taxon>Micromonosporaceae</taxon>
        <taxon>Pilimelia</taxon>
    </lineage>
</organism>
<evidence type="ECO:0000313" key="1">
    <source>
        <dbReference type="EMBL" id="GGK32100.1"/>
    </source>
</evidence>
<dbReference type="Pfam" id="PF04860">
    <property type="entry name" value="Phage_portal"/>
    <property type="match status" value="1"/>
</dbReference>
<dbReference type="Proteomes" id="UP000662200">
    <property type="component" value="Unassembled WGS sequence"/>
</dbReference>
<dbReference type="InterPro" id="IPR006944">
    <property type="entry name" value="Phage/GTA_portal"/>
</dbReference>
<name>A0A8J3BR23_9ACTN</name>
<keyword evidence="2" id="KW-1185">Reference proteome</keyword>
<evidence type="ECO:0008006" key="3">
    <source>
        <dbReference type="Google" id="ProtNLM"/>
    </source>
</evidence>
<comment type="caution">
    <text evidence="1">The sequence shown here is derived from an EMBL/GenBank/DDBJ whole genome shotgun (WGS) entry which is preliminary data.</text>
</comment>
<sequence length="455" mass="49133">MRFLDRIAAVHGARKSFTQSPFWADERLSLPMLASLPARPDREVIEHDLAGYIQGAYKDNGIVFGCILTRQLIFSEARFLWQQMAGGRPGDLFGAASLAPLERPWPGGTTGELLARMEVTASLAGSYYSTFCDAEGVLGKASDPGSRRIVHMDPARTQIVIKAPSGNPYGLDAYPAGYLYEPPAAVGVTAPKATMLLADEVCHYSPIPDPAARWRGMSWLTPILREITADKAATRHKGKFFENGGSPKLTVALKDVTDPDEFEAFVELMRSQHEGVDNAYRTLFLAGGADVTTTGADLKQLDFKATQGAGETRIALAAGVPAVVLGISEGLAGSSLNTGNFRAAARLMADRTLRPLWRMACASWEQLVTPPREDVRLWFDPDIAFLREDQRDAADIQQIKAQTIRTYVDAGYTPDSAVAAVDADDRSLLVHTGLYSVQLTAPGTAAPVPAPPEEG</sequence>